<keyword evidence="14" id="KW-1185">Reference proteome</keyword>
<dbReference type="GO" id="GO:0004557">
    <property type="term" value="F:alpha-galactosidase activity"/>
    <property type="evidence" value="ECO:0007669"/>
    <property type="project" value="UniProtKB-EC"/>
</dbReference>
<evidence type="ECO:0000313" key="14">
    <source>
        <dbReference type="Proteomes" id="UP000053617"/>
    </source>
</evidence>
<dbReference type="GeneID" id="25298413"/>
<dbReference type="PRINTS" id="PR00748">
    <property type="entry name" value="MELIBIASE"/>
</dbReference>
<comment type="catalytic activity">
    <reaction evidence="1 11">
        <text>Hydrolysis of terminal, non-reducing alpha-D-galactose residues in alpha-D-galactosides, including galactose oligosaccharides, galactomannans and galactolipids.</text>
        <dbReference type="EC" id="3.2.1.22"/>
    </reaction>
</comment>
<dbReference type="InterPro" id="IPR013785">
    <property type="entry name" value="Aldolase_TIM"/>
</dbReference>
<reference evidence="13 14" key="1">
    <citation type="submission" date="2015-01" db="EMBL/GenBank/DDBJ databases">
        <title>The Genome Sequence of Rhinocladiella mackenzie CBS 650.93.</title>
        <authorList>
            <consortium name="The Broad Institute Genomics Platform"/>
            <person name="Cuomo C."/>
            <person name="de Hoog S."/>
            <person name="Gorbushina A."/>
            <person name="Stielow B."/>
            <person name="Teixiera M."/>
            <person name="Abouelleil A."/>
            <person name="Chapman S.B."/>
            <person name="Priest M."/>
            <person name="Young S.K."/>
            <person name="Wortman J."/>
            <person name="Nusbaum C."/>
            <person name="Birren B."/>
        </authorList>
    </citation>
    <scope>NUCLEOTIDE SEQUENCE [LARGE SCALE GENOMIC DNA]</scope>
    <source>
        <strain evidence="13 14">CBS 650.93</strain>
    </source>
</reference>
<dbReference type="InterPro" id="IPR013780">
    <property type="entry name" value="Glyco_hydro_b"/>
</dbReference>
<evidence type="ECO:0000259" key="12">
    <source>
        <dbReference type="Pfam" id="PF17801"/>
    </source>
</evidence>
<sequence>MLDTTSPFHMIKYGVLAALFKATIAAPGLSYNGLAQTPQMGWVRPATQCTPKSIYQPYFLAGAFPVPTRPGSHLLSPTRKDTYNAYGLAYNETTILTNAEHLVTLGFRDLGYRVVIFDDAMTERDRSSDGSLVENRSKFPSGLANIVDRLHSDGLYFGVYSSAGKFTCGGYPASLGYEETDAEWWASLGADYLKYDNCYNEGLSGTPKLSQDRYAAMSNALNTTGRQFVYSLCNWGDDKPWEWASTIANSARMSGDIQDSFSMPTTSCPCGPEEYYCQLPGYGCSVMNILGKASHIVSKNQPGYFNDLDMLEVGNGGMDYEEYKLHFSMWAAIKSPLIMGNKLDKLSPEDYAILINPAVLAISQDPSGSAIQRRARVEVDDRDQYGVGEIQVWSGSLANGDQVVAFLNAGNSSRTMEFSLVDVFGGLRTNENAQKNWDLFDVWGNETVMSNDVASRVLNGTLDVGNATGYYNATERSWAQGLNQSETLLFGTPVGGVEAGGSLSAEVPRHGIQMWRLREVESGMRKRDEL</sequence>
<dbReference type="Gene3D" id="3.20.20.70">
    <property type="entry name" value="Aldolase class I"/>
    <property type="match status" value="1"/>
</dbReference>
<accession>A0A0D2I344</accession>
<dbReference type="RefSeq" id="XP_013267340.1">
    <property type="nucleotide sequence ID" value="XM_013411886.1"/>
</dbReference>
<evidence type="ECO:0000256" key="9">
    <source>
        <dbReference type="ARBA" id="ARBA00023180"/>
    </source>
</evidence>
<dbReference type="CDD" id="cd14792">
    <property type="entry name" value="GH27"/>
    <property type="match status" value="1"/>
</dbReference>
<dbReference type="AlphaFoldDB" id="A0A0D2I344"/>
<organism evidence="13 14">
    <name type="scientific">Rhinocladiella mackenziei CBS 650.93</name>
    <dbReference type="NCBI Taxonomy" id="1442369"/>
    <lineage>
        <taxon>Eukaryota</taxon>
        <taxon>Fungi</taxon>
        <taxon>Dikarya</taxon>
        <taxon>Ascomycota</taxon>
        <taxon>Pezizomycotina</taxon>
        <taxon>Eurotiomycetes</taxon>
        <taxon>Chaetothyriomycetidae</taxon>
        <taxon>Chaetothyriales</taxon>
        <taxon>Herpotrichiellaceae</taxon>
        <taxon>Rhinocladiella</taxon>
    </lineage>
</organism>
<comment type="similarity">
    <text evidence="3 11">Belongs to the glycosyl hydrolase 27 family.</text>
</comment>
<dbReference type="Proteomes" id="UP000053617">
    <property type="component" value="Unassembled WGS sequence"/>
</dbReference>
<dbReference type="OrthoDB" id="5795902at2759"/>
<evidence type="ECO:0000256" key="7">
    <source>
        <dbReference type="ARBA" id="ARBA00022801"/>
    </source>
</evidence>
<dbReference type="GO" id="GO:0005995">
    <property type="term" value="P:melibiose catabolic process"/>
    <property type="evidence" value="ECO:0007669"/>
    <property type="project" value="UniProtKB-ARBA"/>
</dbReference>
<dbReference type="SUPFAM" id="SSF51011">
    <property type="entry name" value="Glycosyl hydrolase domain"/>
    <property type="match status" value="1"/>
</dbReference>
<evidence type="ECO:0000256" key="1">
    <source>
        <dbReference type="ARBA" id="ARBA00001255"/>
    </source>
</evidence>
<dbReference type="VEuPathDB" id="FungiDB:Z518_10342"/>
<evidence type="ECO:0000256" key="8">
    <source>
        <dbReference type="ARBA" id="ARBA00023157"/>
    </source>
</evidence>
<evidence type="ECO:0000256" key="2">
    <source>
        <dbReference type="ARBA" id="ARBA00004613"/>
    </source>
</evidence>
<dbReference type="GO" id="GO:0005576">
    <property type="term" value="C:extracellular region"/>
    <property type="evidence" value="ECO:0007669"/>
    <property type="project" value="UniProtKB-SubCell"/>
</dbReference>
<gene>
    <name evidence="13" type="ORF">Z518_10342</name>
</gene>
<dbReference type="EC" id="3.2.1.22" evidence="4 11"/>
<dbReference type="PANTHER" id="PTHR11452">
    <property type="entry name" value="ALPHA-GALACTOSIDASE/ALPHA-N-ACETYLGALACTOSAMINIDASE"/>
    <property type="match status" value="1"/>
</dbReference>
<evidence type="ECO:0000256" key="11">
    <source>
        <dbReference type="RuleBase" id="RU361168"/>
    </source>
</evidence>
<keyword evidence="5" id="KW-0964">Secreted</keyword>
<comment type="subcellular location">
    <subcellularLocation>
        <location evidence="2">Secreted</location>
    </subcellularLocation>
</comment>
<dbReference type="InterPro" id="IPR041233">
    <property type="entry name" value="Melibiase_C"/>
</dbReference>
<keyword evidence="8 11" id="KW-1015">Disulfide bond</keyword>
<evidence type="ECO:0000256" key="6">
    <source>
        <dbReference type="ARBA" id="ARBA00022729"/>
    </source>
</evidence>
<evidence type="ECO:0000256" key="5">
    <source>
        <dbReference type="ARBA" id="ARBA00022525"/>
    </source>
</evidence>
<feature type="domain" description="Alpha galactosidase C-terminal" evidence="12">
    <location>
        <begin position="388"/>
        <end position="451"/>
    </location>
</feature>
<dbReference type="Pfam" id="PF17801">
    <property type="entry name" value="Melibiase_C"/>
    <property type="match status" value="1"/>
</dbReference>
<evidence type="ECO:0000313" key="13">
    <source>
        <dbReference type="EMBL" id="KIX00204.1"/>
    </source>
</evidence>
<proteinExistence type="inferred from homology"/>
<dbReference type="FunFam" id="3.20.20.70:FF:000202">
    <property type="entry name" value="Alpha-galactosidase"/>
    <property type="match status" value="1"/>
</dbReference>
<keyword evidence="9" id="KW-0325">Glycoprotein</keyword>
<dbReference type="InterPro" id="IPR017853">
    <property type="entry name" value="GH"/>
</dbReference>
<dbReference type="SUPFAM" id="SSF51445">
    <property type="entry name" value="(Trans)glycosidases"/>
    <property type="match status" value="1"/>
</dbReference>
<protein>
    <recommendedName>
        <fullName evidence="4 11">Alpha-galactosidase</fullName>
        <ecNumber evidence="4 11">3.2.1.22</ecNumber>
    </recommendedName>
    <alternativeName>
        <fullName evidence="11">Melibiase</fullName>
    </alternativeName>
</protein>
<dbReference type="Gene3D" id="2.60.40.1180">
    <property type="entry name" value="Golgi alpha-mannosidase II"/>
    <property type="match status" value="1"/>
</dbReference>
<dbReference type="InterPro" id="IPR002241">
    <property type="entry name" value="Glyco_hydro_27"/>
</dbReference>
<evidence type="ECO:0000256" key="3">
    <source>
        <dbReference type="ARBA" id="ARBA00009743"/>
    </source>
</evidence>
<keyword evidence="7 11" id="KW-0378">Hydrolase</keyword>
<dbReference type="STRING" id="1442369.A0A0D2I344"/>
<dbReference type="PANTHER" id="PTHR11452:SF75">
    <property type="entry name" value="ALPHA-GALACTOSIDASE MEL1"/>
    <property type="match status" value="1"/>
</dbReference>
<evidence type="ECO:0000256" key="4">
    <source>
        <dbReference type="ARBA" id="ARBA00012755"/>
    </source>
</evidence>
<dbReference type="PRINTS" id="PR00740">
    <property type="entry name" value="GLHYDRLASE27"/>
</dbReference>
<dbReference type="HOGENOM" id="CLU_013093_1_0_1"/>
<dbReference type="Pfam" id="PF16499">
    <property type="entry name" value="Melibiase_2"/>
    <property type="match status" value="2"/>
</dbReference>
<name>A0A0D2I344_9EURO</name>
<evidence type="ECO:0000256" key="10">
    <source>
        <dbReference type="ARBA" id="ARBA00023295"/>
    </source>
</evidence>
<dbReference type="InterPro" id="IPR006215">
    <property type="entry name" value="Glyco_hydro_melibiase"/>
</dbReference>
<keyword evidence="6" id="KW-0732">Signal</keyword>
<keyword evidence="10 11" id="KW-0326">Glycosidase</keyword>
<dbReference type="EMBL" id="KN847483">
    <property type="protein sequence ID" value="KIX00204.1"/>
    <property type="molecule type" value="Genomic_DNA"/>
</dbReference>